<reference evidence="4" key="1">
    <citation type="submission" date="2010-08" db="EMBL/GenBank/DDBJ databases">
        <authorList>
            <consortium name="Caenorhabditis japonica Sequencing Consortium"/>
            <person name="Wilson R.K."/>
        </authorList>
    </citation>
    <scope>NUCLEOTIDE SEQUENCE [LARGE SCALE GENOMIC DNA]</scope>
    <source>
        <strain evidence="4">DF5081</strain>
    </source>
</reference>
<dbReference type="PANTHER" id="PTHR46611:SF4">
    <property type="entry name" value="7TM GPCR SERPENTINE RECEPTOR CLASS X (SRX) DOMAIN-CONTAINING PROTEIN-RELATED"/>
    <property type="match status" value="1"/>
</dbReference>
<evidence type="ECO:0000313" key="3">
    <source>
        <dbReference type="EnsemblMetazoa" id="CJA14308.1"/>
    </source>
</evidence>
<feature type="domain" description="7TM GPCR serpentine receptor class x (Srx)" evidence="2">
    <location>
        <begin position="12"/>
        <end position="218"/>
    </location>
</feature>
<sequence length="219" mass="24518">MFVIVAVVSMLIVSVFGLTINGILFWRFLKGKEKHTFMKYCLAKTVPNMIVCSAFLFWAIPITAFSLTFPQIPLFLNILIGQISGYGAYIVGALIELFMAINRYSAMHSPLLDFQFANRVIAAIFISSALFALPGIVLDSCGFIYDPDVYLWKPVNTECANGMGHILLYSICCITICSNSLNIATFVKLCHGKVDGITDYERLRRRKKRATLFAQVVFV</sequence>
<feature type="transmembrane region" description="Helical" evidence="1">
    <location>
        <begin position="6"/>
        <end position="29"/>
    </location>
</feature>
<keyword evidence="1" id="KW-1133">Transmembrane helix</keyword>
<evidence type="ECO:0000313" key="4">
    <source>
        <dbReference type="Proteomes" id="UP000005237"/>
    </source>
</evidence>
<reference evidence="3" key="2">
    <citation type="submission" date="2022-06" db="UniProtKB">
        <authorList>
            <consortium name="EnsemblMetazoa"/>
        </authorList>
    </citation>
    <scope>IDENTIFICATION</scope>
    <source>
        <strain evidence="3">DF5081</strain>
    </source>
</reference>
<keyword evidence="1" id="KW-0472">Membrane</keyword>
<dbReference type="Gene3D" id="1.20.1070.10">
    <property type="entry name" value="Rhodopsin 7-helix transmembrane proteins"/>
    <property type="match status" value="1"/>
</dbReference>
<dbReference type="EnsemblMetazoa" id="CJA14308.1">
    <property type="protein sequence ID" value="CJA14308.1"/>
    <property type="gene ID" value="WBGene00133512"/>
</dbReference>
<feature type="transmembrane region" description="Helical" evidence="1">
    <location>
        <begin position="50"/>
        <end position="69"/>
    </location>
</feature>
<dbReference type="Proteomes" id="UP000005237">
    <property type="component" value="Unassembled WGS sequence"/>
</dbReference>
<dbReference type="AlphaFoldDB" id="A0A8R1DZ17"/>
<dbReference type="PANTHER" id="PTHR46611">
    <property type="entry name" value="SERPENTINE RECEPTOR, CLASS X-RELATED"/>
    <property type="match status" value="1"/>
</dbReference>
<organism evidence="3 4">
    <name type="scientific">Caenorhabditis japonica</name>
    <dbReference type="NCBI Taxonomy" id="281687"/>
    <lineage>
        <taxon>Eukaryota</taxon>
        <taxon>Metazoa</taxon>
        <taxon>Ecdysozoa</taxon>
        <taxon>Nematoda</taxon>
        <taxon>Chromadorea</taxon>
        <taxon>Rhabditida</taxon>
        <taxon>Rhabditina</taxon>
        <taxon>Rhabditomorpha</taxon>
        <taxon>Rhabditoidea</taxon>
        <taxon>Rhabditidae</taxon>
        <taxon>Peloderinae</taxon>
        <taxon>Caenorhabditis</taxon>
    </lineage>
</organism>
<feature type="transmembrane region" description="Helical" evidence="1">
    <location>
        <begin position="120"/>
        <end position="145"/>
    </location>
</feature>
<keyword evidence="1" id="KW-0812">Transmembrane</keyword>
<name>A0A8R1DZ17_CAEJA</name>
<protein>
    <submittedName>
        <fullName evidence="3">7TM_GPCR_Srx domain-containing protein</fullName>
    </submittedName>
</protein>
<dbReference type="SUPFAM" id="SSF81321">
    <property type="entry name" value="Family A G protein-coupled receptor-like"/>
    <property type="match status" value="1"/>
</dbReference>
<proteinExistence type="predicted"/>
<accession>A0A8R1DZ17</accession>
<dbReference type="Pfam" id="PF10328">
    <property type="entry name" value="7TM_GPCR_Srx"/>
    <property type="match status" value="1"/>
</dbReference>
<feature type="transmembrane region" description="Helical" evidence="1">
    <location>
        <begin position="165"/>
        <end position="187"/>
    </location>
</feature>
<evidence type="ECO:0000259" key="2">
    <source>
        <dbReference type="Pfam" id="PF10328"/>
    </source>
</evidence>
<keyword evidence="4" id="KW-1185">Reference proteome</keyword>
<evidence type="ECO:0000256" key="1">
    <source>
        <dbReference type="SAM" id="Phobius"/>
    </source>
</evidence>
<dbReference type="InterPro" id="IPR019430">
    <property type="entry name" value="7TM_GPCR_serpentine_rcpt_Srx"/>
</dbReference>
<feature type="transmembrane region" description="Helical" evidence="1">
    <location>
        <begin position="75"/>
        <end position="99"/>
    </location>
</feature>